<comment type="caution">
    <text evidence="1">The sequence shown here is derived from an EMBL/GenBank/DDBJ whole genome shotgun (WGS) entry which is preliminary data.</text>
</comment>
<dbReference type="AlphaFoldDB" id="A0A9Q1EAY7"/>
<protein>
    <submittedName>
        <fullName evidence="1">Uncharacterized protein</fullName>
    </submittedName>
</protein>
<proteinExistence type="predicted"/>
<name>A0A9Q1EAY7_SYNKA</name>
<gene>
    <name evidence="1" type="ORF">SKAU_G00388550</name>
</gene>
<organism evidence="1 2">
    <name type="scientific">Synaphobranchus kaupii</name>
    <name type="common">Kaup's arrowtooth eel</name>
    <dbReference type="NCBI Taxonomy" id="118154"/>
    <lineage>
        <taxon>Eukaryota</taxon>
        <taxon>Metazoa</taxon>
        <taxon>Chordata</taxon>
        <taxon>Craniata</taxon>
        <taxon>Vertebrata</taxon>
        <taxon>Euteleostomi</taxon>
        <taxon>Actinopterygii</taxon>
        <taxon>Neopterygii</taxon>
        <taxon>Teleostei</taxon>
        <taxon>Anguilliformes</taxon>
        <taxon>Synaphobranchidae</taxon>
        <taxon>Synaphobranchus</taxon>
    </lineage>
</organism>
<evidence type="ECO:0000313" key="1">
    <source>
        <dbReference type="EMBL" id="KAJ8335513.1"/>
    </source>
</evidence>
<keyword evidence="2" id="KW-1185">Reference proteome</keyword>
<dbReference type="EMBL" id="JAINUF010000020">
    <property type="protein sequence ID" value="KAJ8335513.1"/>
    <property type="molecule type" value="Genomic_DNA"/>
</dbReference>
<reference evidence="1" key="1">
    <citation type="journal article" date="2023" name="Science">
        <title>Genome structures resolve the early diversification of teleost fishes.</title>
        <authorList>
            <person name="Parey E."/>
            <person name="Louis A."/>
            <person name="Montfort J."/>
            <person name="Bouchez O."/>
            <person name="Roques C."/>
            <person name="Iampietro C."/>
            <person name="Lluch J."/>
            <person name="Castinel A."/>
            <person name="Donnadieu C."/>
            <person name="Desvignes T."/>
            <person name="Floi Bucao C."/>
            <person name="Jouanno E."/>
            <person name="Wen M."/>
            <person name="Mejri S."/>
            <person name="Dirks R."/>
            <person name="Jansen H."/>
            <person name="Henkel C."/>
            <person name="Chen W.J."/>
            <person name="Zahm M."/>
            <person name="Cabau C."/>
            <person name="Klopp C."/>
            <person name="Thompson A.W."/>
            <person name="Robinson-Rechavi M."/>
            <person name="Braasch I."/>
            <person name="Lecointre G."/>
            <person name="Bobe J."/>
            <person name="Postlethwait J.H."/>
            <person name="Berthelot C."/>
            <person name="Roest Crollius H."/>
            <person name="Guiguen Y."/>
        </authorList>
    </citation>
    <scope>NUCLEOTIDE SEQUENCE</scope>
    <source>
        <strain evidence="1">WJC10195</strain>
    </source>
</reference>
<dbReference type="Proteomes" id="UP001152622">
    <property type="component" value="Chromosome 20"/>
</dbReference>
<evidence type="ECO:0000313" key="2">
    <source>
        <dbReference type="Proteomes" id="UP001152622"/>
    </source>
</evidence>
<sequence>MNAVQCRYADSERVRDRFGPDVQVNSGGQIHFTDPGRQLRYIQSDLAQRQFTMRDTVGRDCMCKGPITSFHLVGRDPVGAVATGAMGREGRGSDGAPGSLAGCNGWACRSVAALSSRALPHVDGTQIDVRIAATQS</sequence>
<accession>A0A9Q1EAY7</accession>